<dbReference type="CTD" id="59217"/>
<evidence type="ECO:0000256" key="5">
    <source>
        <dbReference type="SAM" id="Phobius"/>
    </source>
</evidence>
<keyword evidence="6" id="KW-0732">Signal</keyword>
<dbReference type="Pfam" id="PF00201">
    <property type="entry name" value="UDPGT"/>
    <property type="match status" value="1"/>
</dbReference>
<evidence type="ECO:0000256" key="2">
    <source>
        <dbReference type="ARBA" id="ARBA00022676"/>
    </source>
</evidence>
<sequence>MLGKWEKSELLLLFLLSCGALCARGANILGLVTTPQGDNPAWTQPLFEALAARGHSVTVLSTAPVLKNSDITHIPLQNDYDVVKKHFVDEGSGEYRDYWSFRHLQIWYEAMLGSCGSVLEARLLKKPSSHQMQSLQVDFDLVIYDATYAWDCVLHMLLKQRQVPVMGVSGGKLNTELLKVMRASDTINAANIPHFISELPHAMGYWQRVHNHLLYLEEVFLRLAIASPVLRGLLKTDDFHHRVNLMLLNTHPALDYVQNMPPNILEVGGLHIRPHSRELSQSVEVFLEDYSEGVIYISLPRIELFPEMARTAIIDVVASYRNYGIIWNLHNEELKNTIPVEKMTNLHIVQVEPQAQQDILAYSNVKAFITHGDSFSLQEAIYNAIPVVVFPMLHDEINNAQRVKERSLGITIAVKSFSYNSFSLALKRVLFDDHFSDAVHQAKLSFRNRAMSPVEEAVWHAEKLMTEPQIYDALSSPEAHSQNYFVRHSLDVLALPALFILLFIFNVAFLIMQMIAGFKDMRKKKLEHEQLLPKPRGKKSLKEAKYIPLRKQQKHDTHHTRVQKDE</sequence>
<keyword evidence="5" id="KW-1133">Transmembrane helix</keyword>
<feature type="region of interest" description="Disordered" evidence="4">
    <location>
        <begin position="529"/>
        <end position="566"/>
    </location>
</feature>
<dbReference type="InterPro" id="IPR002213">
    <property type="entry name" value="UDP_glucos_trans"/>
</dbReference>
<evidence type="ECO:0000256" key="6">
    <source>
        <dbReference type="SAM" id="SignalP"/>
    </source>
</evidence>
<evidence type="ECO:0000313" key="7">
    <source>
        <dbReference type="Proteomes" id="UP000504634"/>
    </source>
</evidence>
<feature type="transmembrane region" description="Helical" evidence="5">
    <location>
        <begin position="493"/>
        <end position="516"/>
    </location>
</feature>
<dbReference type="PANTHER" id="PTHR48043">
    <property type="entry name" value="EG:EG0003.4 PROTEIN-RELATED"/>
    <property type="match status" value="1"/>
</dbReference>
<dbReference type="PANTHER" id="PTHR48043:SF114">
    <property type="entry name" value="IP04436P-RELATED"/>
    <property type="match status" value="1"/>
</dbReference>
<dbReference type="GeneID" id="115622845"/>
<dbReference type="AlphaFoldDB" id="A0A6J2T776"/>
<dbReference type="InterPro" id="IPR050271">
    <property type="entry name" value="UDP-glycosyltransferase"/>
</dbReference>
<dbReference type="Gene3D" id="3.40.50.2000">
    <property type="entry name" value="Glycogen Phosphorylase B"/>
    <property type="match status" value="2"/>
</dbReference>
<dbReference type="CDD" id="cd03784">
    <property type="entry name" value="GT1_Gtf-like"/>
    <property type="match status" value="1"/>
</dbReference>
<organism evidence="7 8">
    <name type="scientific">Drosophila lebanonensis</name>
    <name type="common">Fruit fly</name>
    <name type="synonym">Scaptodrosophila lebanonensis</name>
    <dbReference type="NCBI Taxonomy" id="7225"/>
    <lineage>
        <taxon>Eukaryota</taxon>
        <taxon>Metazoa</taxon>
        <taxon>Ecdysozoa</taxon>
        <taxon>Arthropoda</taxon>
        <taxon>Hexapoda</taxon>
        <taxon>Insecta</taxon>
        <taxon>Pterygota</taxon>
        <taxon>Neoptera</taxon>
        <taxon>Endopterygota</taxon>
        <taxon>Diptera</taxon>
        <taxon>Brachycera</taxon>
        <taxon>Muscomorpha</taxon>
        <taxon>Ephydroidea</taxon>
        <taxon>Drosophilidae</taxon>
        <taxon>Scaptodrosophila</taxon>
    </lineage>
</organism>
<dbReference type="Proteomes" id="UP000504634">
    <property type="component" value="Unplaced"/>
</dbReference>
<keyword evidence="7" id="KW-1185">Reference proteome</keyword>
<dbReference type="RefSeq" id="XP_030372786.1">
    <property type="nucleotide sequence ID" value="XM_030516926.1"/>
</dbReference>
<proteinExistence type="inferred from homology"/>
<feature type="compositionally biased region" description="Basic residues" evidence="4">
    <location>
        <begin position="551"/>
        <end position="566"/>
    </location>
</feature>
<evidence type="ECO:0000256" key="3">
    <source>
        <dbReference type="ARBA" id="ARBA00022679"/>
    </source>
</evidence>
<feature type="chain" id="PRO_5026913612" evidence="6">
    <location>
        <begin position="26"/>
        <end position="566"/>
    </location>
</feature>
<keyword evidence="5" id="KW-0472">Membrane</keyword>
<dbReference type="SUPFAM" id="SSF53756">
    <property type="entry name" value="UDP-Glycosyltransferase/glycogen phosphorylase"/>
    <property type="match status" value="1"/>
</dbReference>
<feature type="signal peptide" evidence="6">
    <location>
        <begin position="1"/>
        <end position="25"/>
    </location>
</feature>
<evidence type="ECO:0000256" key="1">
    <source>
        <dbReference type="ARBA" id="ARBA00009995"/>
    </source>
</evidence>
<evidence type="ECO:0000256" key="4">
    <source>
        <dbReference type="SAM" id="MobiDB-lite"/>
    </source>
</evidence>
<evidence type="ECO:0000313" key="8">
    <source>
        <dbReference type="RefSeq" id="XP_030372786.1"/>
    </source>
</evidence>
<keyword evidence="5" id="KW-0812">Transmembrane</keyword>
<dbReference type="OrthoDB" id="5835829at2759"/>
<name>A0A6J2T776_DROLE</name>
<accession>A0A6J2T776</accession>
<gene>
    <name evidence="8" type="primary">LOC115622845</name>
</gene>
<reference evidence="8" key="1">
    <citation type="submission" date="2025-08" db="UniProtKB">
        <authorList>
            <consortium name="RefSeq"/>
        </authorList>
    </citation>
    <scope>IDENTIFICATION</scope>
    <source>
        <strain evidence="8">11010-0011.00</strain>
        <tissue evidence="8">Whole body</tissue>
    </source>
</reference>
<keyword evidence="3" id="KW-0808">Transferase</keyword>
<keyword evidence="2" id="KW-0328">Glycosyltransferase</keyword>
<dbReference type="GO" id="GO:0008194">
    <property type="term" value="F:UDP-glycosyltransferase activity"/>
    <property type="evidence" value="ECO:0007669"/>
    <property type="project" value="InterPro"/>
</dbReference>
<comment type="similarity">
    <text evidence="1">Belongs to the UDP-glycosyltransferase family.</text>
</comment>
<protein>
    <submittedName>
        <fullName evidence="8">UDP-glucuronosyltransferase 1-9</fullName>
    </submittedName>
</protein>